<dbReference type="STRING" id="47427.A0A2H3CSU9"/>
<reference evidence="3" key="1">
    <citation type="journal article" date="2017" name="Nat. Ecol. Evol.">
        <title>Genome expansion and lineage-specific genetic innovations in the forest pathogenic fungi Armillaria.</title>
        <authorList>
            <person name="Sipos G."/>
            <person name="Prasanna A.N."/>
            <person name="Walter M.C."/>
            <person name="O'Connor E."/>
            <person name="Balint B."/>
            <person name="Krizsan K."/>
            <person name="Kiss B."/>
            <person name="Hess J."/>
            <person name="Varga T."/>
            <person name="Slot J."/>
            <person name="Riley R."/>
            <person name="Boka B."/>
            <person name="Rigling D."/>
            <person name="Barry K."/>
            <person name="Lee J."/>
            <person name="Mihaltcheva S."/>
            <person name="LaButti K."/>
            <person name="Lipzen A."/>
            <person name="Waldron R."/>
            <person name="Moloney N.M."/>
            <person name="Sperisen C."/>
            <person name="Kredics L."/>
            <person name="Vagvoelgyi C."/>
            <person name="Patrignani A."/>
            <person name="Fitzpatrick D."/>
            <person name="Nagy I."/>
            <person name="Doyle S."/>
            <person name="Anderson J.B."/>
            <person name="Grigoriev I.V."/>
            <person name="Gueldener U."/>
            <person name="Muensterkoetter M."/>
            <person name="Nagy L.G."/>
        </authorList>
    </citation>
    <scope>NUCLEOTIDE SEQUENCE [LARGE SCALE GENOMIC DNA]</scope>
    <source>
        <strain evidence="3">Ar21-2</strain>
    </source>
</reference>
<dbReference type="AlphaFoldDB" id="A0A2H3CSU9"/>
<organism evidence="2 3">
    <name type="scientific">Armillaria gallica</name>
    <name type="common">Bulbous honey fungus</name>
    <name type="synonym">Armillaria bulbosa</name>
    <dbReference type="NCBI Taxonomy" id="47427"/>
    <lineage>
        <taxon>Eukaryota</taxon>
        <taxon>Fungi</taxon>
        <taxon>Dikarya</taxon>
        <taxon>Basidiomycota</taxon>
        <taxon>Agaricomycotina</taxon>
        <taxon>Agaricomycetes</taxon>
        <taxon>Agaricomycetidae</taxon>
        <taxon>Agaricales</taxon>
        <taxon>Marasmiineae</taxon>
        <taxon>Physalacriaceae</taxon>
        <taxon>Armillaria</taxon>
    </lineage>
</organism>
<evidence type="ECO:0000256" key="1">
    <source>
        <dbReference type="SAM" id="Coils"/>
    </source>
</evidence>
<feature type="coiled-coil region" evidence="1">
    <location>
        <begin position="63"/>
        <end position="97"/>
    </location>
</feature>
<evidence type="ECO:0000313" key="3">
    <source>
        <dbReference type="Proteomes" id="UP000217790"/>
    </source>
</evidence>
<protein>
    <recommendedName>
        <fullName evidence="4">F-box domain-containing protein</fullName>
    </recommendedName>
</protein>
<gene>
    <name evidence="2" type="ORF">ARMGADRAFT_593388</name>
</gene>
<dbReference type="OrthoDB" id="3365698at2759"/>
<dbReference type="EMBL" id="KZ293694">
    <property type="protein sequence ID" value="PBK84940.1"/>
    <property type="molecule type" value="Genomic_DNA"/>
</dbReference>
<dbReference type="Proteomes" id="UP000217790">
    <property type="component" value="Unassembled WGS sequence"/>
</dbReference>
<dbReference type="InParanoid" id="A0A2H3CSU9"/>
<evidence type="ECO:0000313" key="2">
    <source>
        <dbReference type="EMBL" id="PBK84940.1"/>
    </source>
</evidence>
<keyword evidence="1" id="KW-0175">Coiled coil</keyword>
<evidence type="ECO:0008006" key="4">
    <source>
        <dbReference type="Google" id="ProtNLM"/>
    </source>
</evidence>
<sequence length="132" mass="14713">MFHMFSTRRDFNKCPLCGPVERHAFHQSARAPCVLQLLQCNDAPTDAELSDLQETVKTAPGRLAELDEKIAHGRRNLDALTLERISIEADMEDAKALSSPVRRLPPDVLRAICLDVIPSPREIMSTLDNHAA</sequence>
<proteinExistence type="predicted"/>
<name>A0A2H3CSU9_ARMGA</name>
<keyword evidence="3" id="KW-1185">Reference proteome</keyword>
<accession>A0A2H3CSU9</accession>